<sequence>MAFKKQRLDRQFATENASVCYVTMDLQQTMPLPKLTPSKPFYLRQMWYYNFGVHTITTKGHQTFFFNWTEDWTGRGSLEIGSCLLRDSIKWLRVEEYRTHMYKETLNEADPFMKLNVLKTGNRKVAREEVTITRIEEKKGSLSEAKIENLQEPLMYVKEEYR</sequence>
<proteinExistence type="predicted"/>
<dbReference type="AlphaFoldDB" id="A0A9P0FKD3"/>
<evidence type="ECO:0000313" key="1">
    <source>
        <dbReference type="EMBL" id="CAH0558800.1"/>
    </source>
</evidence>
<dbReference type="OrthoDB" id="6732375at2759"/>
<dbReference type="Proteomes" id="UP001154078">
    <property type="component" value="Chromosome 6"/>
</dbReference>
<name>A0A9P0FKD3_BRAAE</name>
<accession>A0A9P0FKD3</accession>
<dbReference type="EMBL" id="OV121137">
    <property type="protein sequence ID" value="CAH0558800.1"/>
    <property type="molecule type" value="Genomic_DNA"/>
</dbReference>
<reference evidence="1" key="1">
    <citation type="submission" date="2021-12" db="EMBL/GenBank/DDBJ databases">
        <authorList>
            <person name="King R."/>
        </authorList>
    </citation>
    <scope>NUCLEOTIDE SEQUENCE</scope>
</reference>
<evidence type="ECO:0000313" key="2">
    <source>
        <dbReference type="Proteomes" id="UP001154078"/>
    </source>
</evidence>
<gene>
    <name evidence="1" type="ORF">MELIAE_LOCUS9044</name>
</gene>
<protein>
    <submittedName>
        <fullName evidence="1">Uncharacterized protein</fullName>
    </submittedName>
</protein>
<organism evidence="1 2">
    <name type="scientific">Brassicogethes aeneus</name>
    <name type="common">Rape pollen beetle</name>
    <name type="synonym">Meligethes aeneus</name>
    <dbReference type="NCBI Taxonomy" id="1431903"/>
    <lineage>
        <taxon>Eukaryota</taxon>
        <taxon>Metazoa</taxon>
        <taxon>Ecdysozoa</taxon>
        <taxon>Arthropoda</taxon>
        <taxon>Hexapoda</taxon>
        <taxon>Insecta</taxon>
        <taxon>Pterygota</taxon>
        <taxon>Neoptera</taxon>
        <taxon>Endopterygota</taxon>
        <taxon>Coleoptera</taxon>
        <taxon>Polyphaga</taxon>
        <taxon>Cucujiformia</taxon>
        <taxon>Nitidulidae</taxon>
        <taxon>Meligethinae</taxon>
        <taxon>Brassicogethes</taxon>
    </lineage>
</organism>
<keyword evidence="2" id="KW-1185">Reference proteome</keyword>